<protein>
    <submittedName>
        <fullName evidence="1">Uncharacterized protein</fullName>
    </submittedName>
</protein>
<evidence type="ECO:0000313" key="2">
    <source>
        <dbReference type="Proteomes" id="UP000655366"/>
    </source>
</evidence>
<organism evidence="1 2">
    <name type="scientific">Arthrobacter terrae</name>
    <dbReference type="NCBI Taxonomy" id="2935737"/>
    <lineage>
        <taxon>Bacteria</taxon>
        <taxon>Bacillati</taxon>
        <taxon>Actinomycetota</taxon>
        <taxon>Actinomycetes</taxon>
        <taxon>Micrococcales</taxon>
        <taxon>Micrococcaceae</taxon>
        <taxon>Arthrobacter</taxon>
    </lineage>
</organism>
<comment type="caution">
    <text evidence="1">The sequence shown here is derived from an EMBL/GenBank/DDBJ whole genome shotgun (WGS) entry which is preliminary data.</text>
</comment>
<name>A0A931G4U9_9MICC</name>
<sequence>MSVHIADMELSEATLTEQLHSPSPLHHLSPAVRAPWQTPMVNFVGYILVPAGRRDFRLRRWINTVATPPVIHPTFAAAAVHIRAGFVIRTVGVCVESDATYQVNGFDFVDYASAYSHAATNGKLTDIVVMVPRPGHASIIFPLKYRITLLRVLEG</sequence>
<accession>A0A931G4U9</accession>
<dbReference type="AlphaFoldDB" id="A0A931G4U9"/>
<dbReference type="Proteomes" id="UP000655366">
    <property type="component" value="Unassembled WGS sequence"/>
</dbReference>
<proteinExistence type="predicted"/>
<dbReference type="RefSeq" id="WP_196395741.1">
    <property type="nucleotide sequence ID" value="NZ_JADNYM010000005.1"/>
</dbReference>
<gene>
    <name evidence="1" type="ORF">IV500_05145</name>
</gene>
<reference evidence="1 2" key="1">
    <citation type="submission" date="2020-11" db="EMBL/GenBank/DDBJ databases">
        <title>Arthrobacter antarcticus sp. nov., isolated from Antarctic Soil.</title>
        <authorList>
            <person name="Li J."/>
        </authorList>
    </citation>
    <scope>NUCLEOTIDE SEQUENCE [LARGE SCALE GENOMIC DNA]</scope>
    <source>
        <strain evidence="1 2">Z1-20</strain>
    </source>
</reference>
<keyword evidence="2" id="KW-1185">Reference proteome</keyword>
<dbReference type="EMBL" id="JADNYM010000005">
    <property type="protein sequence ID" value="MBG0738805.1"/>
    <property type="molecule type" value="Genomic_DNA"/>
</dbReference>
<evidence type="ECO:0000313" key="1">
    <source>
        <dbReference type="EMBL" id="MBG0738805.1"/>
    </source>
</evidence>